<proteinExistence type="predicted"/>
<dbReference type="RefSeq" id="WP_043661842.1">
    <property type="nucleotide sequence ID" value="NZ_JSEG01000001.1"/>
</dbReference>
<dbReference type="EMBL" id="LRDH01000001">
    <property type="protein sequence ID" value="PPV17908.1"/>
    <property type="molecule type" value="Genomic_DNA"/>
</dbReference>
<gene>
    <name evidence="1" type="ORF">AWN73_00415</name>
</gene>
<evidence type="ECO:0000313" key="2">
    <source>
        <dbReference type="Proteomes" id="UP000238081"/>
    </source>
</evidence>
<keyword evidence="1" id="KW-0251">Elongation factor</keyword>
<dbReference type="Proteomes" id="UP000238081">
    <property type="component" value="Unassembled WGS sequence"/>
</dbReference>
<protein>
    <submittedName>
        <fullName evidence="1">Transcription elongation factor GreAB</fullName>
    </submittedName>
</protein>
<reference evidence="1 2" key="1">
    <citation type="submission" date="2016-01" db="EMBL/GenBank/DDBJ databases">
        <title>Characterization of the Clostridium difficile lineages that are prevalent in Hong Kong and China.</title>
        <authorList>
            <person name="Kwok J.S.-L."/>
            <person name="Lam W.-Y."/>
            <person name="Ip M."/>
            <person name="Chan T.-F."/>
            <person name="Hawkey P.M."/>
            <person name="Tsui S.K.-W."/>
        </authorList>
    </citation>
    <scope>NUCLEOTIDE SEQUENCE [LARGE SCALE GENOMIC DNA]</scope>
    <source>
        <strain evidence="1 2">300064</strain>
    </source>
</reference>
<comment type="caution">
    <text evidence="1">The sequence shown here is derived from an EMBL/GenBank/DDBJ whole genome shotgun (WGS) entry which is preliminary data.</text>
</comment>
<dbReference type="AlphaFoldDB" id="A0A2S7FFJ3"/>
<name>A0A2S7FFJ3_CLOBU</name>
<accession>A0A2S7FFJ3</accession>
<organism evidence="1 2">
    <name type="scientific">Clostridium butyricum</name>
    <dbReference type="NCBI Taxonomy" id="1492"/>
    <lineage>
        <taxon>Bacteria</taxon>
        <taxon>Bacillati</taxon>
        <taxon>Bacillota</taxon>
        <taxon>Clostridia</taxon>
        <taxon>Eubacteriales</taxon>
        <taxon>Clostridiaceae</taxon>
        <taxon>Clostridium</taxon>
    </lineage>
</organism>
<keyword evidence="1" id="KW-0648">Protein biosynthesis</keyword>
<evidence type="ECO:0000313" key="1">
    <source>
        <dbReference type="EMBL" id="PPV17908.1"/>
    </source>
</evidence>
<dbReference type="GO" id="GO:0003746">
    <property type="term" value="F:translation elongation factor activity"/>
    <property type="evidence" value="ECO:0007669"/>
    <property type="project" value="UniProtKB-KW"/>
</dbReference>
<sequence>MIKYFKVSIIILSLICLIGCDNIKFEKYDDKNLNIGIIGEISKVRKDNITFNKIGFEDLEEENILKKYDAVFFTKDNLSEASREKYAHIYKECRVPFFFIENTKGHVPFTYDDISYEDADQAGNPPAYATGIYMNGNKLLSIEYGLYNDIENEKNIEDVYSRIFKTILENKV</sequence>